<keyword evidence="1" id="KW-0489">Methyltransferase</keyword>
<accession>A0A5N5JP09</accession>
<name>A0A5N5JP09_9ROSI</name>
<protein>
    <submittedName>
        <fullName evidence="4">Uncharacterized protein</fullName>
    </submittedName>
</protein>
<evidence type="ECO:0000256" key="3">
    <source>
        <dbReference type="ARBA" id="ARBA00022691"/>
    </source>
</evidence>
<evidence type="ECO:0000256" key="2">
    <source>
        <dbReference type="ARBA" id="ARBA00022679"/>
    </source>
</evidence>
<dbReference type="PANTHER" id="PTHR12303">
    <property type="entry name" value="CARNOSINE N-METHYLTRANSFERASE"/>
    <property type="match status" value="1"/>
</dbReference>
<organism evidence="4 5">
    <name type="scientific">Salix brachista</name>
    <dbReference type="NCBI Taxonomy" id="2182728"/>
    <lineage>
        <taxon>Eukaryota</taxon>
        <taxon>Viridiplantae</taxon>
        <taxon>Streptophyta</taxon>
        <taxon>Embryophyta</taxon>
        <taxon>Tracheophyta</taxon>
        <taxon>Spermatophyta</taxon>
        <taxon>Magnoliopsida</taxon>
        <taxon>eudicotyledons</taxon>
        <taxon>Gunneridae</taxon>
        <taxon>Pentapetalae</taxon>
        <taxon>rosids</taxon>
        <taxon>fabids</taxon>
        <taxon>Malpighiales</taxon>
        <taxon>Salicaceae</taxon>
        <taxon>Saliceae</taxon>
        <taxon>Salix</taxon>
    </lineage>
</organism>
<dbReference type="InterPro" id="IPR012901">
    <property type="entry name" value="CARME"/>
</dbReference>
<evidence type="ECO:0000313" key="5">
    <source>
        <dbReference type="Proteomes" id="UP000326939"/>
    </source>
</evidence>
<reference evidence="5" key="1">
    <citation type="journal article" date="2019" name="Gigascience">
        <title>De novo genome assembly of the endangered Acer yangbiense, a plant species with extremely small populations endemic to Yunnan Province, China.</title>
        <authorList>
            <person name="Yang J."/>
            <person name="Wariss H.M."/>
            <person name="Tao L."/>
            <person name="Zhang R."/>
            <person name="Yun Q."/>
            <person name="Hollingsworth P."/>
            <person name="Dao Z."/>
            <person name="Luo G."/>
            <person name="Guo H."/>
            <person name="Ma Y."/>
            <person name="Sun W."/>
        </authorList>
    </citation>
    <scope>NUCLEOTIDE SEQUENCE [LARGE SCALE GENOMIC DNA]</scope>
    <source>
        <strain evidence="5">cv. br00</strain>
    </source>
</reference>
<dbReference type="SMART" id="SM01296">
    <property type="entry name" value="N2227"/>
    <property type="match status" value="1"/>
</dbReference>
<dbReference type="EMBL" id="VDCV01000016">
    <property type="protein sequence ID" value="KAB5519180.1"/>
    <property type="molecule type" value="Genomic_DNA"/>
</dbReference>
<dbReference type="Proteomes" id="UP000326939">
    <property type="component" value="Chromosome 16"/>
</dbReference>
<comment type="caution">
    <text evidence="4">The sequence shown here is derived from an EMBL/GenBank/DDBJ whole genome shotgun (WGS) entry which is preliminary data.</text>
</comment>
<dbReference type="PANTHER" id="PTHR12303:SF6">
    <property type="entry name" value="CARNOSINE N-METHYLTRANSFERASE"/>
    <property type="match status" value="1"/>
</dbReference>
<evidence type="ECO:0000256" key="1">
    <source>
        <dbReference type="ARBA" id="ARBA00022603"/>
    </source>
</evidence>
<proteinExistence type="predicted"/>
<sequence>MMKPPPQEQEEDEERRRQRKLEEALEVKSLRRIISAYLNYPDAVEEDVKRYERSFRKLPPSHKAFEPPLDMSQDIDDCGELHLEKLSNDRNVCSHESTAARGSCSKPDVCCGEPSNVMSKHAEGPTANEELQVEGCHGSDTGSCLEGEDNNKMAAECCGNHVSDSNGNVPSSPREWLDPSHQSHVPLVDVDKVRCIIRNIVRDWAAEGQKERDQCYKPIVEELNSLFPNRCNKSPPTCLVPGAGLGRLALEISCMGFVSQGNEFSYYMMVCSSFILNQTQYAGEWTIYPWIHSNCNSLSDSDQLRPVSFPDIHPARVLAFNYGFEVENETTVETTYSTNPRSMMQNRYFAAFWTMRKKSVSGEKHST</sequence>
<keyword evidence="3" id="KW-0949">S-adenosyl-L-methionine</keyword>
<keyword evidence="5" id="KW-1185">Reference proteome</keyword>
<dbReference type="Pfam" id="PF07942">
    <property type="entry name" value="CARME"/>
    <property type="match status" value="2"/>
</dbReference>
<gene>
    <name evidence="4" type="ORF">DKX38_023499</name>
</gene>
<keyword evidence="2" id="KW-0808">Transferase</keyword>
<dbReference type="AlphaFoldDB" id="A0A5N5JP09"/>
<dbReference type="GO" id="GO:0008757">
    <property type="term" value="F:S-adenosylmethionine-dependent methyltransferase activity"/>
    <property type="evidence" value="ECO:0007669"/>
    <property type="project" value="InterPro"/>
</dbReference>
<evidence type="ECO:0000313" key="4">
    <source>
        <dbReference type="EMBL" id="KAB5519180.1"/>
    </source>
</evidence>
<dbReference type="GO" id="GO:0032259">
    <property type="term" value="P:methylation"/>
    <property type="evidence" value="ECO:0007669"/>
    <property type="project" value="UniProtKB-KW"/>
</dbReference>